<comment type="caution">
    <text evidence="1">The sequence shown here is derived from an EMBL/GenBank/DDBJ whole genome shotgun (WGS) entry which is preliminary data.</text>
</comment>
<sequence length="48" mass="5026">MSAPFVRKQLSAVGLLQTARRVFGTIPDTPGNAIALVDQLTLGLALFG</sequence>
<proteinExistence type="predicted"/>
<organism evidence="1 2">
    <name type="scientific">Thiocapsa rosea</name>
    <dbReference type="NCBI Taxonomy" id="69360"/>
    <lineage>
        <taxon>Bacteria</taxon>
        <taxon>Pseudomonadati</taxon>
        <taxon>Pseudomonadota</taxon>
        <taxon>Gammaproteobacteria</taxon>
        <taxon>Chromatiales</taxon>
        <taxon>Chromatiaceae</taxon>
        <taxon>Thiocapsa</taxon>
    </lineage>
</organism>
<accession>A0A495VDF2</accession>
<protein>
    <submittedName>
        <fullName evidence="1">Uncharacterized protein</fullName>
    </submittedName>
</protein>
<keyword evidence="2" id="KW-1185">Reference proteome</keyword>
<reference evidence="1 2" key="1">
    <citation type="submission" date="2018-10" db="EMBL/GenBank/DDBJ databases">
        <title>Genomic Encyclopedia of Archaeal and Bacterial Type Strains, Phase II (KMG-II): from individual species to whole genera.</title>
        <authorList>
            <person name="Goeker M."/>
        </authorList>
    </citation>
    <scope>NUCLEOTIDE SEQUENCE [LARGE SCALE GENOMIC DNA]</scope>
    <source>
        <strain evidence="1 2">DSM 235</strain>
    </source>
</reference>
<dbReference type="Proteomes" id="UP000274556">
    <property type="component" value="Unassembled WGS sequence"/>
</dbReference>
<evidence type="ECO:0000313" key="2">
    <source>
        <dbReference type="Proteomes" id="UP000274556"/>
    </source>
</evidence>
<gene>
    <name evidence="1" type="ORF">BDD21_5003</name>
</gene>
<evidence type="ECO:0000313" key="1">
    <source>
        <dbReference type="EMBL" id="RKT47426.1"/>
    </source>
</evidence>
<dbReference type="AlphaFoldDB" id="A0A495VDF2"/>
<dbReference type="EMBL" id="RBXL01000001">
    <property type="protein sequence ID" value="RKT47426.1"/>
    <property type="molecule type" value="Genomic_DNA"/>
</dbReference>
<name>A0A495VDF2_9GAMM</name>